<keyword evidence="2" id="KW-1003">Cell membrane</keyword>
<reference evidence="12 13" key="1">
    <citation type="submission" date="2019-08" db="EMBL/GenBank/DDBJ databases">
        <title>In-depth cultivation of the pig gut microbiome towards novel bacterial diversity and tailored functional studies.</title>
        <authorList>
            <person name="Wylensek D."/>
            <person name="Hitch T.C.A."/>
            <person name="Clavel T."/>
        </authorList>
    </citation>
    <scope>NUCLEOTIDE SEQUENCE [LARGE SCALE GENOMIC DNA]</scope>
    <source>
        <strain evidence="12 13">WCA-693-APC-5D-A</strain>
    </source>
</reference>
<dbReference type="InterPro" id="IPR003660">
    <property type="entry name" value="HAMP_dom"/>
</dbReference>
<evidence type="ECO:0000256" key="7">
    <source>
        <dbReference type="ARBA" id="ARBA00029447"/>
    </source>
</evidence>
<evidence type="ECO:0000256" key="2">
    <source>
        <dbReference type="ARBA" id="ARBA00022475"/>
    </source>
</evidence>
<dbReference type="PROSITE" id="PS50885">
    <property type="entry name" value="HAMP"/>
    <property type="match status" value="1"/>
</dbReference>
<dbReference type="Proteomes" id="UP000433181">
    <property type="component" value="Unassembled WGS sequence"/>
</dbReference>
<evidence type="ECO:0000256" key="3">
    <source>
        <dbReference type="ARBA" id="ARBA00022692"/>
    </source>
</evidence>
<proteinExistence type="inferred from homology"/>
<evidence type="ECO:0000256" key="5">
    <source>
        <dbReference type="ARBA" id="ARBA00023136"/>
    </source>
</evidence>
<dbReference type="SUPFAM" id="SSF58104">
    <property type="entry name" value="Methyl-accepting chemotaxis protein (MCP) signaling domain"/>
    <property type="match status" value="1"/>
</dbReference>
<dbReference type="GO" id="GO:0007165">
    <property type="term" value="P:signal transduction"/>
    <property type="evidence" value="ECO:0007669"/>
    <property type="project" value="UniProtKB-KW"/>
</dbReference>
<dbReference type="PANTHER" id="PTHR32089">
    <property type="entry name" value="METHYL-ACCEPTING CHEMOTAXIS PROTEIN MCPB"/>
    <property type="match status" value="1"/>
</dbReference>
<evidence type="ECO:0000313" key="13">
    <source>
        <dbReference type="Proteomes" id="UP000433181"/>
    </source>
</evidence>
<evidence type="ECO:0000256" key="9">
    <source>
        <dbReference type="SAM" id="Phobius"/>
    </source>
</evidence>
<keyword evidence="3 9" id="KW-0812">Transmembrane</keyword>
<keyword evidence="13" id="KW-1185">Reference proteome</keyword>
<gene>
    <name evidence="12" type="ORF">FYJ84_12140</name>
</gene>
<dbReference type="InterPro" id="IPR033463">
    <property type="entry name" value="sCache_3"/>
</dbReference>
<dbReference type="Gene3D" id="6.10.340.10">
    <property type="match status" value="1"/>
</dbReference>
<name>A0A6I2UG57_9FIRM</name>
<dbReference type="EMBL" id="VUNR01000031">
    <property type="protein sequence ID" value="MSU09727.1"/>
    <property type="molecule type" value="Genomic_DNA"/>
</dbReference>
<dbReference type="Pfam" id="PF17202">
    <property type="entry name" value="sCache_3_3"/>
    <property type="match status" value="1"/>
</dbReference>
<evidence type="ECO:0000256" key="6">
    <source>
        <dbReference type="ARBA" id="ARBA00023224"/>
    </source>
</evidence>
<evidence type="ECO:0000256" key="8">
    <source>
        <dbReference type="PROSITE-ProRule" id="PRU00284"/>
    </source>
</evidence>
<protein>
    <submittedName>
        <fullName evidence="12">Methyl-accepting chemotaxis protein</fullName>
    </submittedName>
</protein>
<dbReference type="InterPro" id="IPR004089">
    <property type="entry name" value="MCPsignal_dom"/>
</dbReference>
<feature type="transmembrane region" description="Helical" evidence="9">
    <location>
        <begin position="20"/>
        <end position="40"/>
    </location>
</feature>
<dbReference type="PROSITE" id="PS50111">
    <property type="entry name" value="CHEMOTAXIS_TRANSDUC_2"/>
    <property type="match status" value="1"/>
</dbReference>
<keyword evidence="4 9" id="KW-1133">Transmembrane helix</keyword>
<comment type="subcellular location">
    <subcellularLocation>
        <location evidence="1">Cell membrane</location>
        <topology evidence="1">Multi-pass membrane protein</topology>
    </subcellularLocation>
</comment>
<evidence type="ECO:0000259" key="10">
    <source>
        <dbReference type="PROSITE" id="PS50111"/>
    </source>
</evidence>
<comment type="caution">
    <text evidence="12">The sequence shown here is derived from an EMBL/GenBank/DDBJ whole genome shotgun (WGS) entry which is preliminary data.</text>
</comment>
<keyword evidence="6 8" id="KW-0807">Transducer</keyword>
<feature type="domain" description="Methyl-accepting transducer" evidence="10">
    <location>
        <begin position="289"/>
        <end position="546"/>
    </location>
</feature>
<feature type="domain" description="HAMP" evidence="11">
    <location>
        <begin position="230"/>
        <end position="270"/>
    </location>
</feature>
<dbReference type="SMART" id="SM00283">
    <property type="entry name" value="MA"/>
    <property type="match status" value="1"/>
</dbReference>
<dbReference type="GO" id="GO:0005886">
    <property type="term" value="C:plasma membrane"/>
    <property type="evidence" value="ECO:0007669"/>
    <property type="project" value="UniProtKB-SubCell"/>
</dbReference>
<evidence type="ECO:0000256" key="1">
    <source>
        <dbReference type="ARBA" id="ARBA00004651"/>
    </source>
</evidence>
<evidence type="ECO:0000259" key="11">
    <source>
        <dbReference type="PROSITE" id="PS50885"/>
    </source>
</evidence>
<accession>A0A6I2UG57</accession>
<dbReference type="InterPro" id="IPR029151">
    <property type="entry name" value="Sensor-like_sf"/>
</dbReference>
<comment type="similarity">
    <text evidence="7">Belongs to the methyl-accepting chemotaxis (MCP) protein family.</text>
</comment>
<organism evidence="12 13">
    <name type="scientific">Anaerovibrio slackiae</name>
    <dbReference type="NCBI Taxonomy" id="2652309"/>
    <lineage>
        <taxon>Bacteria</taxon>
        <taxon>Bacillati</taxon>
        <taxon>Bacillota</taxon>
        <taxon>Negativicutes</taxon>
        <taxon>Selenomonadales</taxon>
        <taxon>Selenomonadaceae</taxon>
        <taxon>Anaerovibrio</taxon>
    </lineage>
</organism>
<dbReference type="AlphaFoldDB" id="A0A6I2UG57"/>
<dbReference type="Gene3D" id="1.10.287.950">
    <property type="entry name" value="Methyl-accepting chemotaxis protein"/>
    <property type="match status" value="1"/>
</dbReference>
<evidence type="ECO:0000256" key="4">
    <source>
        <dbReference type="ARBA" id="ARBA00022989"/>
    </source>
</evidence>
<dbReference type="Pfam" id="PF00015">
    <property type="entry name" value="MCPsignal"/>
    <property type="match status" value="1"/>
</dbReference>
<dbReference type="SUPFAM" id="SSF103190">
    <property type="entry name" value="Sensory domain-like"/>
    <property type="match status" value="1"/>
</dbReference>
<evidence type="ECO:0000313" key="12">
    <source>
        <dbReference type="EMBL" id="MSU09727.1"/>
    </source>
</evidence>
<sequence>MGKVYADEGMYFMSLKQKMTLFMVCPVLVFGLIAIGFILGPVNSQLTKDMEDSLKSTASATLAAYAHNAGEYYQSSNGELWKGSCNVSRSYQMVDKIRAMTGMEVTFFYGDQRVMTSAMDDSGNRLLGGRAGEKVVKEVLQGGREYFSDNVELDGKAYYGYYIPVEHRGEIIGMVFAGENKAEQDAVKNTMLLTMLLVVILILALCIGAAVSFAKSMINSLEKGAGTICAIGEGKLHCSVPEDQLERRDELGDMARAVDALRSVLRASLKNIGRQTRELMENSHQLGQVASYTEATVTRMRESAAQDLATAERQQEFASAARQDMDKMGRSITEVGQQTDALEEHAGSMRDNSREASALMKNLCEVNQKVHDAIQKIEQQTMEARSTAEAIANASALIINIAGQTNLLSLNASIEAARAGEMGRGFAVVAQEVKKLAEETGKASEEIEEIVKTLMDNTEGSRQLMSMTAEVLKEQDESIRQADAIFAGLLDETEASSAAIGQIAGRMKSLEKTRNNSLQAVEEMYRIVSENAANARHANEMVAEVTEKFTAVDEAAKSLSSIAEQLDASMKFFKADKE</sequence>
<dbReference type="PANTHER" id="PTHR32089:SF112">
    <property type="entry name" value="LYSOZYME-LIKE PROTEIN-RELATED"/>
    <property type="match status" value="1"/>
</dbReference>
<feature type="transmembrane region" description="Helical" evidence="9">
    <location>
        <begin position="191"/>
        <end position="214"/>
    </location>
</feature>
<keyword evidence="5 9" id="KW-0472">Membrane</keyword>